<gene>
    <name evidence="5" type="ORF">S03H2_28943</name>
</gene>
<dbReference type="PANTHER" id="PTHR43055:SF1">
    <property type="entry name" value="FORMATE-DEPENDENT PHOSPHORIBOSYLGLYCINAMIDE FORMYLTRANSFERASE"/>
    <property type="match status" value="1"/>
</dbReference>
<feature type="non-terminal residue" evidence="5">
    <location>
        <position position="1"/>
    </location>
</feature>
<organism evidence="5">
    <name type="scientific">marine sediment metagenome</name>
    <dbReference type="NCBI Taxonomy" id="412755"/>
    <lineage>
        <taxon>unclassified sequences</taxon>
        <taxon>metagenomes</taxon>
        <taxon>ecological metagenomes</taxon>
    </lineage>
</organism>
<dbReference type="InterPro" id="IPR003806">
    <property type="entry name" value="ATP-grasp_PylC-type"/>
</dbReference>
<reference evidence="5" key="1">
    <citation type="journal article" date="2014" name="Front. Microbiol.">
        <title>High frequency of phylogenetically diverse reductive dehalogenase-homologous genes in deep subseafloor sedimentary metagenomes.</title>
        <authorList>
            <person name="Kawai M."/>
            <person name="Futagami T."/>
            <person name="Toyoda A."/>
            <person name="Takaki Y."/>
            <person name="Nishi S."/>
            <person name="Hori S."/>
            <person name="Arai W."/>
            <person name="Tsubouchi T."/>
            <person name="Morono Y."/>
            <person name="Uchiyama I."/>
            <person name="Ito T."/>
            <person name="Fujiyama A."/>
            <person name="Inagaki F."/>
            <person name="Takami H."/>
        </authorList>
    </citation>
    <scope>NUCLEOTIDE SEQUENCE</scope>
    <source>
        <strain evidence="5">Expedition CK06-06</strain>
    </source>
</reference>
<evidence type="ECO:0000259" key="4">
    <source>
        <dbReference type="PROSITE" id="PS50975"/>
    </source>
</evidence>
<dbReference type="GO" id="GO:0016874">
    <property type="term" value="F:ligase activity"/>
    <property type="evidence" value="ECO:0007669"/>
    <property type="project" value="UniProtKB-KW"/>
</dbReference>
<dbReference type="Gene3D" id="3.30.470.20">
    <property type="entry name" value="ATP-grasp fold, B domain"/>
    <property type="match status" value="1"/>
</dbReference>
<dbReference type="GO" id="GO:0005829">
    <property type="term" value="C:cytosol"/>
    <property type="evidence" value="ECO:0007669"/>
    <property type="project" value="TreeGrafter"/>
</dbReference>
<proteinExistence type="predicted"/>
<dbReference type="InterPro" id="IPR011761">
    <property type="entry name" value="ATP-grasp"/>
</dbReference>
<dbReference type="SUPFAM" id="SSF56059">
    <property type="entry name" value="Glutathione synthetase ATP-binding domain-like"/>
    <property type="match status" value="1"/>
</dbReference>
<protein>
    <recommendedName>
        <fullName evidence="4">ATP-grasp domain-containing protein</fullName>
    </recommendedName>
</protein>
<keyword evidence="1" id="KW-0436">Ligase</keyword>
<sequence>GLDDNIMGREKIFNKIKKLNRPIRYLGNNNAQIIKSRDILSINSLLDNMGYKVPKTLAFNYDLIDNNLINYPIILKKKQSSGGLNIFKINSKTQLLNIIKENEEFEKESGNWLLQEYIDGIDVSCTTISNNVDIKIVSINEQLIGKKFLNAPSRFIYCGNIVPADLNYSLQYKISEICLKLVRHLKLIGINGFDFVLKEGCPYLMEINPRIPGSINAAEFALNRNLIDEHINCCLNPVKEIKISNLEISANFVSKFIYFAPKLISHQRIEKLKQIKNVEDVPAPGKDIQPYEPLCSI</sequence>
<dbReference type="PROSITE" id="PS50975">
    <property type="entry name" value="ATP_GRASP"/>
    <property type="match status" value="1"/>
</dbReference>
<evidence type="ECO:0000256" key="3">
    <source>
        <dbReference type="ARBA" id="ARBA00022840"/>
    </source>
</evidence>
<evidence type="ECO:0000256" key="2">
    <source>
        <dbReference type="ARBA" id="ARBA00022741"/>
    </source>
</evidence>
<dbReference type="Pfam" id="PF02655">
    <property type="entry name" value="ATP-grasp_3"/>
    <property type="match status" value="1"/>
</dbReference>
<dbReference type="GO" id="GO:0046872">
    <property type="term" value="F:metal ion binding"/>
    <property type="evidence" value="ECO:0007669"/>
    <property type="project" value="InterPro"/>
</dbReference>
<keyword evidence="2" id="KW-0547">Nucleotide-binding</keyword>
<feature type="domain" description="ATP-grasp" evidence="4">
    <location>
        <begin position="43"/>
        <end position="235"/>
    </location>
</feature>
<dbReference type="EMBL" id="BARU01017448">
    <property type="protein sequence ID" value="GAH60234.1"/>
    <property type="molecule type" value="Genomic_DNA"/>
</dbReference>
<evidence type="ECO:0000256" key="1">
    <source>
        <dbReference type="ARBA" id="ARBA00022598"/>
    </source>
</evidence>
<comment type="caution">
    <text evidence="5">The sequence shown here is derived from an EMBL/GenBank/DDBJ whole genome shotgun (WGS) entry which is preliminary data.</text>
</comment>
<feature type="non-terminal residue" evidence="5">
    <location>
        <position position="297"/>
    </location>
</feature>
<name>X1I2C3_9ZZZZ</name>
<dbReference type="AlphaFoldDB" id="X1I2C3"/>
<dbReference type="GO" id="GO:0005524">
    <property type="term" value="F:ATP binding"/>
    <property type="evidence" value="ECO:0007669"/>
    <property type="project" value="UniProtKB-KW"/>
</dbReference>
<evidence type="ECO:0000313" key="5">
    <source>
        <dbReference type="EMBL" id="GAH60234.1"/>
    </source>
</evidence>
<dbReference type="PANTHER" id="PTHR43055">
    <property type="entry name" value="FORMATE-DEPENDENT PHOSPHORIBOSYLGLYCINAMIDE FORMYLTRANSFERASE"/>
    <property type="match status" value="1"/>
</dbReference>
<keyword evidence="3" id="KW-0067">ATP-binding</keyword>
<accession>X1I2C3</accession>